<reference evidence="2" key="1">
    <citation type="submission" date="2020-05" db="EMBL/GenBank/DDBJ databases">
        <title>Mycena genomes resolve the evolution of fungal bioluminescence.</title>
        <authorList>
            <person name="Tsai I.J."/>
        </authorList>
    </citation>
    <scope>NUCLEOTIDE SEQUENCE</scope>
    <source>
        <strain evidence="2">CCC161011</strain>
    </source>
</reference>
<keyword evidence="3" id="KW-1185">Reference proteome</keyword>
<accession>A0A8H6XGM2</accession>
<dbReference type="AlphaFoldDB" id="A0A8H6XGM2"/>
<organism evidence="2 3">
    <name type="scientific">Mycena venus</name>
    <dbReference type="NCBI Taxonomy" id="2733690"/>
    <lineage>
        <taxon>Eukaryota</taxon>
        <taxon>Fungi</taxon>
        <taxon>Dikarya</taxon>
        <taxon>Basidiomycota</taxon>
        <taxon>Agaricomycotina</taxon>
        <taxon>Agaricomycetes</taxon>
        <taxon>Agaricomycetidae</taxon>
        <taxon>Agaricales</taxon>
        <taxon>Marasmiineae</taxon>
        <taxon>Mycenaceae</taxon>
        <taxon>Mycena</taxon>
    </lineage>
</organism>
<dbReference type="Proteomes" id="UP000620124">
    <property type="component" value="Unassembled WGS sequence"/>
</dbReference>
<protein>
    <recommendedName>
        <fullName evidence="4">F-box domain-containing protein</fullName>
    </recommendedName>
</protein>
<dbReference type="EMBL" id="JACAZI010000018">
    <property type="protein sequence ID" value="KAF7341133.1"/>
    <property type="molecule type" value="Genomic_DNA"/>
</dbReference>
<name>A0A8H6XGM2_9AGAR</name>
<sequence length="491" mass="55349">MAPSLSFTIPEQPEPPAFLSHAPLSRMESSLAVSYIDELESQVTLVDEAIARLQIRREDLIQSIQNHKTLLSPIRRLPREILGEIFSLAVYSAFHSGGGFGFTFNFSPLITRKAPWLLTHVCQDWSAAVLANPALWSLIFVDLDDGDQRGIVRLTKLWLQRSGDVPLTIKVFGEDPRRSHPVLKALLLSRGRWQTAHFSVPTSQLSQIMASEERLSALTTSIITVEGRPLTEEFWDLLADDAPQLRTLQALSWEKRHLLRASFPLPWNQLTRLSTSFNSNTEALAMLQNLSDIVECTFAWPKSEILSNHSTIPLLHLRSLVLQVEGPNGYPDEMYQKHTSLLDFLETPSLRRLTTRGSADEEAVLGLITRSDCTSSLTRLYFHSSAVNQSEFVQLIQKLPRLASLHIEDLDGALFPKSGVPTFIGTLYDQWLKSRDVLPGASLPSCSVRIMDSQYSGDISRELAKMHEHGFFVEILPDSFIMDIIEDRFNY</sequence>
<dbReference type="OrthoDB" id="3365698at2759"/>
<evidence type="ECO:0000313" key="2">
    <source>
        <dbReference type="EMBL" id="KAF7341133.1"/>
    </source>
</evidence>
<evidence type="ECO:0008006" key="4">
    <source>
        <dbReference type="Google" id="ProtNLM"/>
    </source>
</evidence>
<gene>
    <name evidence="2" type="ORF">MVEN_01847700</name>
</gene>
<keyword evidence="1" id="KW-0175">Coiled coil</keyword>
<feature type="coiled-coil region" evidence="1">
    <location>
        <begin position="36"/>
        <end position="70"/>
    </location>
</feature>
<proteinExistence type="predicted"/>
<evidence type="ECO:0000256" key="1">
    <source>
        <dbReference type="SAM" id="Coils"/>
    </source>
</evidence>
<evidence type="ECO:0000313" key="3">
    <source>
        <dbReference type="Proteomes" id="UP000620124"/>
    </source>
</evidence>
<comment type="caution">
    <text evidence="2">The sequence shown here is derived from an EMBL/GenBank/DDBJ whole genome shotgun (WGS) entry which is preliminary data.</text>
</comment>